<dbReference type="PANTHER" id="PTHR31374:SF198">
    <property type="entry name" value="AUXIN-RESPONSIVE PROTEIN SAUR72"/>
    <property type="match status" value="1"/>
</dbReference>
<reference evidence="2 3" key="2">
    <citation type="journal article" date="2017" name="Genome Biol.">
        <title>New reference genome sequences of hot pepper reveal the massive evolution of plant disease-resistance genes by retroduplication.</title>
        <authorList>
            <person name="Kim S."/>
            <person name="Park J."/>
            <person name="Yeom S.I."/>
            <person name="Kim Y.M."/>
            <person name="Seo E."/>
            <person name="Kim K.T."/>
            <person name="Kim M.S."/>
            <person name="Lee J.M."/>
            <person name="Cheong K."/>
            <person name="Shin H.S."/>
            <person name="Kim S.B."/>
            <person name="Han K."/>
            <person name="Lee J."/>
            <person name="Park M."/>
            <person name="Lee H.A."/>
            <person name="Lee H.Y."/>
            <person name="Lee Y."/>
            <person name="Oh S."/>
            <person name="Lee J.H."/>
            <person name="Choi E."/>
            <person name="Choi E."/>
            <person name="Lee S.E."/>
            <person name="Jeon J."/>
            <person name="Kim H."/>
            <person name="Choi G."/>
            <person name="Song H."/>
            <person name="Lee J."/>
            <person name="Lee S.C."/>
            <person name="Kwon J.K."/>
            <person name="Lee H.Y."/>
            <person name="Koo N."/>
            <person name="Hong Y."/>
            <person name="Kim R.W."/>
            <person name="Kang W.H."/>
            <person name="Huh J.H."/>
            <person name="Kang B.C."/>
            <person name="Yang T.J."/>
            <person name="Lee Y.H."/>
            <person name="Bennetzen J.L."/>
            <person name="Choi D."/>
        </authorList>
    </citation>
    <scope>NUCLEOTIDE SEQUENCE [LARGE SCALE GENOMIC DNA]</scope>
    <source>
        <strain evidence="3">cv. CM334</strain>
    </source>
</reference>
<dbReference type="Pfam" id="PF02519">
    <property type="entry name" value="Auxin_inducible"/>
    <property type="match status" value="1"/>
</dbReference>
<comment type="similarity">
    <text evidence="1">Belongs to the ARG7 family.</text>
</comment>
<name>A0A2G3AN47_CAPAN</name>
<dbReference type="EMBL" id="AYRZ02000001">
    <property type="protein sequence ID" value="PHT95654.1"/>
    <property type="molecule type" value="Genomic_DNA"/>
</dbReference>
<dbReference type="STRING" id="4072.A0A2G3AN47"/>
<sequence>MERFIVSTELLNHSILVKLLNKSAQEFSYEQRGVLRISCHVLIFERVLEVLQLSDDLHDLFTSLSDDLP</sequence>
<dbReference type="InterPro" id="IPR003676">
    <property type="entry name" value="SAUR_fam"/>
</dbReference>
<dbReference type="Gramene" id="PHT95654">
    <property type="protein sequence ID" value="PHT95654"/>
    <property type="gene ID" value="T459_03536"/>
</dbReference>
<dbReference type="PANTHER" id="PTHR31374">
    <property type="entry name" value="AUXIN-INDUCED PROTEIN-LIKE-RELATED"/>
    <property type="match status" value="1"/>
</dbReference>
<reference evidence="2 3" key="1">
    <citation type="journal article" date="2014" name="Nat. Genet.">
        <title>Genome sequence of the hot pepper provides insights into the evolution of pungency in Capsicum species.</title>
        <authorList>
            <person name="Kim S."/>
            <person name="Park M."/>
            <person name="Yeom S.I."/>
            <person name="Kim Y.M."/>
            <person name="Lee J.M."/>
            <person name="Lee H.A."/>
            <person name="Seo E."/>
            <person name="Choi J."/>
            <person name="Cheong K."/>
            <person name="Kim K.T."/>
            <person name="Jung K."/>
            <person name="Lee G.W."/>
            <person name="Oh S.K."/>
            <person name="Bae C."/>
            <person name="Kim S.B."/>
            <person name="Lee H.Y."/>
            <person name="Kim S.Y."/>
            <person name="Kim M.S."/>
            <person name="Kang B.C."/>
            <person name="Jo Y.D."/>
            <person name="Yang H.B."/>
            <person name="Jeong H.J."/>
            <person name="Kang W.H."/>
            <person name="Kwon J.K."/>
            <person name="Shin C."/>
            <person name="Lim J.Y."/>
            <person name="Park J.H."/>
            <person name="Huh J.H."/>
            <person name="Kim J.S."/>
            <person name="Kim B.D."/>
            <person name="Cohen O."/>
            <person name="Paran I."/>
            <person name="Suh M.C."/>
            <person name="Lee S.B."/>
            <person name="Kim Y.K."/>
            <person name="Shin Y."/>
            <person name="Noh S.J."/>
            <person name="Park J."/>
            <person name="Seo Y.S."/>
            <person name="Kwon S.Y."/>
            <person name="Kim H.A."/>
            <person name="Park J.M."/>
            <person name="Kim H.J."/>
            <person name="Choi S.B."/>
            <person name="Bosland P.W."/>
            <person name="Reeves G."/>
            <person name="Jo S.H."/>
            <person name="Lee B.W."/>
            <person name="Cho H.T."/>
            <person name="Choi H.S."/>
            <person name="Lee M.S."/>
            <person name="Yu Y."/>
            <person name="Do Choi Y."/>
            <person name="Park B.S."/>
            <person name="van Deynze A."/>
            <person name="Ashrafi H."/>
            <person name="Hill T."/>
            <person name="Kim W.T."/>
            <person name="Pai H.S."/>
            <person name="Ahn H.K."/>
            <person name="Yeam I."/>
            <person name="Giovannoni J.J."/>
            <person name="Rose J.K."/>
            <person name="Sorensen I."/>
            <person name="Lee S.J."/>
            <person name="Kim R.W."/>
            <person name="Choi I.Y."/>
            <person name="Choi B.S."/>
            <person name="Lim J.S."/>
            <person name="Lee Y.H."/>
            <person name="Choi D."/>
        </authorList>
    </citation>
    <scope>NUCLEOTIDE SEQUENCE [LARGE SCALE GENOMIC DNA]</scope>
    <source>
        <strain evidence="3">cv. CM334</strain>
    </source>
</reference>
<evidence type="ECO:0000313" key="3">
    <source>
        <dbReference type="Proteomes" id="UP000222542"/>
    </source>
</evidence>
<dbReference type="GO" id="GO:0009733">
    <property type="term" value="P:response to auxin"/>
    <property type="evidence" value="ECO:0007669"/>
    <property type="project" value="InterPro"/>
</dbReference>
<keyword evidence="3" id="KW-1185">Reference proteome</keyword>
<organism evidence="2 3">
    <name type="scientific">Capsicum annuum</name>
    <name type="common">Capsicum pepper</name>
    <dbReference type="NCBI Taxonomy" id="4072"/>
    <lineage>
        <taxon>Eukaryota</taxon>
        <taxon>Viridiplantae</taxon>
        <taxon>Streptophyta</taxon>
        <taxon>Embryophyta</taxon>
        <taxon>Tracheophyta</taxon>
        <taxon>Spermatophyta</taxon>
        <taxon>Magnoliopsida</taxon>
        <taxon>eudicotyledons</taxon>
        <taxon>Gunneridae</taxon>
        <taxon>Pentapetalae</taxon>
        <taxon>asterids</taxon>
        <taxon>lamiids</taxon>
        <taxon>Solanales</taxon>
        <taxon>Solanaceae</taxon>
        <taxon>Solanoideae</taxon>
        <taxon>Capsiceae</taxon>
        <taxon>Capsicum</taxon>
    </lineage>
</organism>
<protein>
    <submittedName>
        <fullName evidence="2">Auxin-responsive protein SAUR41</fullName>
    </submittedName>
</protein>
<evidence type="ECO:0000313" key="2">
    <source>
        <dbReference type="EMBL" id="PHT95654.1"/>
    </source>
</evidence>
<dbReference type="Proteomes" id="UP000222542">
    <property type="component" value="Unassembled WGS sequence"/>
</dbReference>
<dbReference type="OMA" id="YGYEQKE"/>
<proteinExistence type="inferred from homology"/>
<evidence type="ECO:0000256" key="1">
    <source>
        <dbReference type="ARBA" id="ARBA00006974"/>
    </source>
</evidence>
<accession>A0A2G3AN47</accession>
<comment type="caution">
    <text evidence="2">The sequence shown here is derived from an EMBL/GenBank/DDBJ whole genome shotgun (WGS) entry which is preliminary data.</text>
</comment>
<gene>
    <name evidence="2" type="ORF">T459_03536</name>
</gene>
<dbReference type="AlphaFoldDB" id="A0A2G3AN47"/>